<evidence type="ECO:0000259" key="1">
    <source>
        <dbReference type="PROSITE" id="PS51184"/>
    </source>
</evidence>
<accession>A0A7R7ZL17</accession>
<dbReference type="PROSITE" id="PS51184">
    <property type="entry name" value="JMJC"/>
    <property type="match status" value="1"/>
</dbReference>
<evidence type="ECO:0000313" key="2">
    <source>
        <dbReference type="EMBL" id="BCR84921.1"/>
    </source>
</evidence>
<dbReference type="PANTHER" id="PTHR12461">
    <property type="entry name" value="HYPOXIA-INDUCIBLE FACTOR 1 ALPHA INHIBITOR-RELATED"/>
    <property type="match status" value="1"/>
</dbReference>
<dbReference type="Proteomes" id="UP000637239">
    <property type="component" value="Chromosome 2"/>
</dbReference>
<reference evidence="2" key="1">
    <citation type="submission" date="2021-01" db="EMBL/GenBank/DDBJ databases">
        <authorList>
            <consortium name="Aspergillus chevalieri M1 genome sequencing consortium"/>
            <person name="Kazuki M."/>
            <person name="Futagami T."/>
        </authorList>
    </citation>
    <scope>NUCLEOTIDE SEQUENCE</scope>
    <source>
        <strain evidence="2">M1</strain>
    </source>
</reference>
<dbReference type="InterPro" id="IPR003347">
    <property type="entry name" value="JmjC_dom"/>
</dbReference>
<dbReference type="Gene3D" id="2.60.120.650">
    <property type="entry name" value="Cupin"/>
    <property type="match status" value="1"/>
</dbReference>
<dbReference type="GeneID" id="66979280"/>
<reference evidence="2" key="2">
    <citation type="submission" date="2021-02" db="EMBL/GenBank/DDBJ databases">
        <title>Aspergillus chevalieri M1 genome sequence.</title>
        <authorList>
            <person name="Kadooka C."/>
            <person name="Mori K."/>
            <person name="Futagami T."/>
        </authorList>
    </citation>
    <scope>NUCLEOTIDE SEQUENCE</scope>
    <source>
        <strain evidence="2">M1</strain>
    </source>
</reference>
<keyword evidence="3" id="KW-1185">Reference proteome</keyword>
<gene>
    <name evidence="2" type="ORF">ACHE_20379A</name>
</gene>
<dbReference type="AlphaFoldDB" id="A0A7R7ZL17"/>
<name>A0A7R7ZL17_ASPCH</name>
<proteinExistence type="predicted"/>
<organism evidence="2 3">
    <name type="scientific">Aspergillus chevalieri</name>
    <name type="common">Eurotium chevalieri</name>
    <dbReference type="NCBI Taxonomy" id="182096"/>
    <lineage>
        <taxon>Eukaryota</taxon>
        <taxon>Fungi</taxon>
        <taxon>Dikarya</taxon>
        <taxon>Ascomycota</taxon>
        <taxon>Pezizomycotina</taxon>
        <taxon>Eurotiomycetes</taxon>
        <taxon>Eurotiomycetidae</taxon>
        <taxon>Eurotiales</taxon>
        <taxon>Aspergillaceae</taxon>
        <taxon>Aspergillus</taxon>
        <taxon>Aspergillus subgen. Aspergillus</taxon>
    </lineage>
</organism>
<dbReference type="KEGG" id="ache:ACHE_20379A"/>
<dbReference type="Pfam" id="PF13621">
    <property type="entry name" value="Cupin_8"/>
    <property type="match status" value="1"/>
</dbReference>
<dbReference type="PANTHER" id="PTHR12461:SF105">
    <property type="entry name" value="HYPOXIA-INDUCIBLE FACTOR 1-ALPHA INHIBITOR"/>
    <property type="match status" value="1"/>
</dbReference>
<dbReference type="SUPFAM" id="SSF51197">
    <property type="entry name" value="Clavaminate synthase-like"/>
    <property type="match status" value="1"/>
</dbReference>
<dbReference type="RefSeq" id="XP_043133443.1">
    <property type="nucleotide sequence ID" value="XM_043284676.1"/>
</dbReference>
<feature type="domain" description="JmjC" evidence="1">
    <location>
        <begin position="147"/>
        <end position="320"/>
    </location>
</feature>
<evidence type="ECO:0000313" key="3">
    <source>
        <dbReference type="Proteomes" id="UP000637239"/>
    </source>
</evidence>
<sequence>MKLQKWLLTCHNPRVAPVRAFMAFNHRRSTSSATPSTHRYRPLEPLQNGRIDRFREQYFVPELPAILPRQFFRDIPAVERWFHPATQNDDTPRLRLNTEYLEQHGSSAFVPLELTQPSTSGPTNSELSFRQFHAPLSLFLQWMQTAETNPQQSTRLYLAQCQLSDLPQILRGDFPVPDLVARAGRGDVYDANVWIGHPPTYTPLHRDPNPNLFVQMAGEKVVRLVSPDEGLGLFATVRRQLGKSGNREAAAIRGEEMMQGPERALLEKVVWGDADTWSSEKEGYEARLGPRDGLFIPKGWWHSIKGVGEGVTASVSLLSH</sequence>
<dbReference type="InterPro" id="IPR041667">
    <property type="entry name" value="Cupin_8"/>
</dbReference>
<protein>
    <recommendedName>
        <fullName evidence="1">JmjC domain-containing protein</fullName>
    </recommendedName>
</protein>
<dbReference type="EMBL" id="AP024417">
    <property type="protein sequence ID" value="BCR84921.1"/>
    <property type="molecule type" value="Genomic_DNA"/>
</dbReference>